<evidence type="ECO:0000313" key="3">
    <source>
        <dbReference type="Proteomes" id="UP000516446"/>
    </source>
</evidence>
<reference evidence="2 3" key="1">
    <citation type="submission" date="2019-08" db="EMBL/GenBank/DDBJ databases">
        <authorList>
            <person name="Chang H.C."/>
            <person name="Mun S.Y."/>
        </authorList>
    </citation>
    <scope>NUCLEOTIDE SEQUENCE [LARGE SCALE GENOMIC DNA]</scope>
    <source>
        <strain evidence="2 3">SK</strain>
    </source>
</reference>
<sequence>MLMITMASLSIAGKSSIEAESAKQNKRSKKVSSSSQASSEKSVSISTSNTSISTSVSSSSESVKNNGVTDDEQSMYFTRMRIGLSVGKAIYSDNGKDTPKLDHFEEIPGGFKIYFVDGMLYKVRDTGFYRNLASEYNLGNDNHRFELYFDDKPAITLKMPQGQLGGAFDVTPDMLKQYAIR</sequence>
<name>A0A7H1MNK2_9LACO</name>
<feature type="compositionally biased region" description="Low complexity" evidence="1">
    <location>
        <begin position="31"/>
        <end position="66"/>
    </location>
</feature>
<protein>
    <submittedName>
        <fullName evidence="2">Uncharacterized protein</fullName>
    </submittedName>
</protein>
<dbReference type="AlphaFoldDB" id="A0A7H1MNK2"/>
<evidence type="ECO:0000313" key="2">
    <source>
        <dbReference type="EMBL" id="QNT65038.1"/>
    </source>
</evidence>
<evidence type="ECO:0000256" key="1">
    <source>
        <dbReference type="SAM" id="MobiDB-lite"/>
    </source>
</evidence>
<dbReference type="EMBL" id="CP043431">
    <property type="protein sequence ID" value="QNT65038.1"/>
    <property type="molecule type" value="Genomic_DNA"/>
</dbReference>
<dbReference type="Proteomes" id="UP000516446">
    <property type="component" value="Chromosome"/>
</dbReference>
<proteinExistence type="predicted"/>
<keyword evidence="3" id="KW-1185">Reference proteome</keyword>
<gene>
    <name evidence="2" type="ORF">FY536_05585</name>
</gene>
<feature type="region of interest" description="Disordered" evidence="1">
    <location>
        <begin position="15"/>
        <end position="68"/>
    </location>
</feature>
<accession>A0A7H1MNK2</accession>
<organism evidence="2 3">
    <name type="scientific">Weissella koreensis</name>
    <dbReference type="NCBI Taxonomy" id="165096"/>
    <lineage>
        <taxon>Bacteria</taxon>
        <taxon>Bacillati</taxon>
        <taxon>Bacillota</taxon>
        <taxon>Bacilli</taxon>
        <taxon>Lactobacillales</taxon>
        <taxon>Lactobacillaceae</taxon>
        <taxon>Weissella</taxon>
    </lineage>
</organism>